<comment type="caution">
    <text evidence="1">The sequence shown here is derived from an EMBL/GenBank/DDBJ whole genome shotgun (WGS) entry which is preliminary data.</text>
</comment>
<gene>
    <name evidence="1" type="ORF">ACE1CA_09295</name>
</gene>
<dbReference type="RefSeq" id="WP_413277140.1">
    <property type="nucleotide sequence ID" value="NZ_JBHFNT010000072.1"/>
</dbReference>
<keyword evidence="2" id="KW-1185">Reference proteome</keyword>
<proteinExistence type="predicted"/>
<organism evidence="1 2">
    <name type="scientific">Floridaenema evergladense BLCC-F167</name>
    <dbReference type="NCBI Taxonomy" id="3153639"/>
    <lineage>
        <taxon>Bacteria</taxon>
        <taxon>Bacillati</taxon>
        <taxon>Cyanobacteriota</taxon>
        <taxon>Cyanophyceae</taxon>
        <taxon>Oscillatoriophycideae</taxon>
        <taxon>Aerosakkonematales</taxon>
        <taxon>Aerosakkonemataceae</taxon>
        <taxon>Floridanema</taxon>
        <taxon>Floridanema evergladense</taxon>
    </lineage>
</organism>
<dbReference type="EMBL" id="JBHFNT010000072">
    <property type="protein sequence ID" value="MFB2834715.1"/>
    <property type="molecule type" value="Genomic_DNA"/>
</dbReference>
<accession>A0ABV4WI30</accession>
<dbReference type="Proteomes" id="UP001576780">
    <property type="component" value="Unassembled WGS sequence"/>
</dbReference>
<reference evidence="1 2" key="1">
    <citation type="submission" date="2024-09" db="EMBL/GenBank/DDBJ databases">
        <title>Floridaenema gen nov. (Aerosakkonemataceae, Aerosakkonematales ord. nov., Cyanobacteria) from benthic tropical and subtropical fresh waters, with the description of four new species.</title>
        <authorList>
            <person name="Moretto J.A."/>
            <person name="Berthold D.E."/>
            <person name="Lefler F.W."/>
            <person name="Huang I.-S."/>
            <person name="Laughinghouse H. IV."/>
        </authorList>
    </citation>
    <scope>NUCLEOTIDE SEQUENCE [LARGE SCALE GENOMIC DNA]</scope>
    <source>
        <strain evidence="1 2">BLCC-F167</strain>
    </source>
</reference>
<dbReference type="Pfam" id="PF13267">
    <property type="entry name" value="DUF4058"/>
    <property type="match status" value="1"/>
</dbReference>
<dbReference type="InterPro" id="IPR025132">
    <property type="entry name" value="DUF4058"/>
</dbReference>
<protein>
    <submittedName>
        <fullName evidence="1">DUF4058 family protein</fullName>
    </submittedName>
</protein>
<evidence type="ECO:0000313" key="2">
    <source>
        <dbReference type="Proteomes" id="UP001576780"/>
    </source>
</evidence>
<evidence type="ECO:0000313" key="1">
    <source>
        <dbReference type="EMBL" id="MFB2834715.1"/>
    </source>
</evidence>
<name>A0ABV4WI30_9CYAN</name>
<sequence length="260" mass="29519">MPSPFPGMNPYLELPALWSEFHNRLIVALSDVLTPQLRPKYYAAIETRTYLDDGESDLLVGIPDAIVLSVKGNSTPSETAIVVTKNHPKQIQLPMPTEVKERYLEIREVGTHAVITVIEVLSPKNKRQGEGRSIYQKKRLRILGSSSHFIEIDLLRDNSPMPMIGVEESSDYRIIVSRANTRPMADLYSFKLPESIPNFALPLKLEDAELEVNLQSILLDVYDRGSYDFRIDYNQPVPPPKLSEADRIWVDRLLTQVASY</sequence>